<accession>A0A1G2CF41</accession>
<evidence type="ECO:0000313" key="7">
    <source>
        <dbReference type="Proteomes" id="UP000176287"/>
    </source>
</evidence>
<gene>
    <name evidence="6" type="ORF">A3B13_03450</name>
</gene>
<keyword evidence="2 6" id="KW-0689">Ribosomal protein</keyword>
<dbReference type="PANTHER" id="PTHR15893:SF0">
    <property type="entry name" value="LARGE RIBOSOMAL SUBUNIT PROTEIN BL27M"/>
    <property type="match status" value="1"/>
</dbReference>
<reference evidence="6 7" key="1">
    <citation type="journal article" date="2016" name="Nat. Commun.">
        <title>Thousands of microbial genomes shed light on interconnected biogeochemical processes in an aquifer system.</title>
        <authorList>
            <person name="Anantharaman K."/>
            <person name="Brown C.T."/>
            <person name="Hug L.A."/>
            <person name="Sharon I."/>
            <person name="Castelle C.J."/>
            <person name="Probst A.J."/>
            <person name="Thomas B.C."/>
            <person name="Singh A."/>
            <person name="Wilkins M.J."/>
            <person name="Karaoz U."/>
            <person name="Brodie E.L."/>
            <person name="Williams K.H."/>
            <person name="Hubbard S.S."/>
            <person name="Banfield J.F."/>
        </authorList>
    </citation>
    <scope>NUCLEOTIDE SEQUENCE [LARGE SCALE GENOMIC DNA]</scope>
</reference>
<dbReference type="PROSITE" id="PS00831">
    <property type="entry name" value="RIBOSOMAL_L27"/>
    <property type="match status" value="1"/>
</dbReference>
<dbReference type="GO" id="GO:0005840">
    <property type="term" value="C:ribosome"/>
    <property type="evidence" value="ECO:0007669"/>
    <property type="project" value="UniProtKB-KW"/>
</dbReference>
<dbReference type="InterPro" id="IPR001684">
    <property type="entry name" value="Ribosomal_bL27"/>
</dbReference>
<dbReference type="Gene3D" id="2.40.50.100">
    <property type="match status" value="1"/>
</dbReference>
<dbReference type="PANTHER" id="PTHR15893">
    <property type="entry name" value="RIBOSOMAL PROTEIN L27"/>
    <property type="match status" value="1"/>
</dbReference>
<comment type="caution">
    <text evidence="6">The sequence shown here is derived from an EMBL/GenBank/DDBJ whole genome shotgun (WGS) entry which is preliminary data.</text>
</comment>
<proteinExistence type="inferred from homology"/>
<protein>
    <recommendedName>
        <fullName evidence="4">Large ribosomal subunit protein bL27</fullName>
    </recommendedName>
    <alternativeName>
        <fullName evidence="5">50S ribosomal protein L27</fullName>
    </alternativeName>
</protein>
<dbReference type="Pfam" id="PF01016">
    <property type="entry name" value="Ribosomal_L27"/>
    <property type="match status" value="1"/>
</dbReference>
<evidence type="ECO:0000256" key="3">
    <source>
        <dbReference type="ARBA" id="ARBA00023274"/>
    </source>
</evidence>
<dbReference type="GO" id="GO:1990904">
    <property type="term" value="C:ribonucleoprotein complex"/>
    <property type="evidence" value="ECO:0007669"/>
    <property type="project" value="UniProtKB-KW"/>
</dbReference>
<evidence type="ECO:0000256" key="2">
    <source>
        <dbReference type="ARBA" id="ARBA00022980"/>
    </source>
</evidence>
<evidence type="ECO:0000313" key="6">
    <source>
        <dbReference type="EMBL" id="OGY99037.1"/>
    </source>
</evidence>
<dbReference type="PRINTS" id="PR00063">
    <property type="entry name" value="RIBOSOMALL27"/>
</dbReference>
<evidence type="ECO:0000256" key="5">
    <source>
        <dbReference type="ARBA" id="ARBA00035477"/>
    </source>
</evidence>
<dbReference type="STRING" id="1798649.A3B13_03450"/>
<organism evidence="6 7">
    <name type="scientific">Candidatus Liptonbacteria bacterium RIFCSPLOWO2_01_FULL_45_15</name>
    <dbReference type="NCBI Taxonomy" id="1798649"/>
    <lineage>
        <taxon>Bacteria</taxon>
        <taxon>Candidatus Liptoniibacteriota</taxon>
    </lineage>
</organism>
<evidence type="ECO:0000256" key="4">
    <source>
        <dbReference type="ARBA" id="ARBA00035175"/>
    </source>
</evidence>
<dbReference type="InterPro" id="IPR018261">
    <property type="entry name" value="Ribosomal_bL27_CS"/>
</dbReference>
<dbReference type="GO" id="GO:0003735">
    <property type="term" value="F:structural constituent of ribosome"/>
    <property type="evidence" value="ECO:0007669"/>
    <property type="project" value="InterPro"/>
</dbReference>
<evidence type="ECO:0000256" key="1">
    <source>
        <dbReference type="ARBA" id="ARBA00010797"/>
    </source>
</evidence>
<keyword evidence="3" id="KW-0687">Ribonucleoprotein</keyword>
<sequence>MAHTKSGGSTKLGRESASQRLGVKLQDGMPVFAGQIIIRQRGSKYVEGANVRRGGDDTLYASVAGKVKFYEKMKTRFDGSRRKATFVQVI</sequence>
<comment type="similarity">
    <text evidence="1">Belongs to the bacterial ribosomal protein bL27 family.</text>
</comment>
<dbReference type="SUPFAM" id="SSF110324">
    <property type="entry name" value="Ribosomal L27 protein-like"/>
    <property type="match status" value="1"/>
</dbReference>
<dbReference type="EMBL" id="MHKZ01000047">
    <property type="protein sequence ID" value="OGY99037.1"/>
    <property type="molecule type" value="Genomic_DNA"/>
</dbReference>
<dbReference type="GO" id="GO:0006412">
    <property type="term" value="P:translation"/>
    <property type="evidence" value="ECO:0007669"/>
    <property type="project" value="InterPro"/>
</dbReference>
<name>A0A1G2CF41_9BACT</name>
<dbReference type="AlphaFoldDB" id="A0A1G2CF41"/>
<dbReference type="Proteomes" id="UP000176287">
    <property type="component" value="Unassembled WGS sequence"/>
</dbReference>